<gene>
    <name evidence="1" type="ORF">MNV_180003</name>
</gene>
<keyword evidence="2" id="KW-1185">Reference proteome</keyword>
<dbReference type="OrthoDB" id="275164at2157"/>
<evidence type="ECO:0000313" key="2">
    <source>
        <dbReference type="Proteomes" id="UP000218615"/>
    </source>
</evidence>
<dbReference type="EMBL" id="FZMP01000090">
    <property type="protein sequence ID" value="SNQ60371.1"/>
    <property type="molecule type" value="Genomic_DNA"/>
</dbReference>
<proteinExistence type="predicted"/>
<dbReference type="Proteomes" id="UP000218615">
    <property type="component" value="Unassembled WGS sequence"/>
</dbReference>
<name>A0A284VM65_9EURY</name>
<reference evidence="2" key="1">
    <citation type="submission" date="2017-06" db="EMBL/GenBank/DDBJ databases">
        <authorList>
            <person name="Cremers G."/>
        </authorList>
    </citation>
    <scope>NUCLEOTIDE SEQUENCE [LARGE SCALE GENOMIC DNA]</scope>
</reference>
<accession>A0A284VM65</accession>
<organism evidence="1 2">
    <name type="scientific">Candidatus Methanoperedens nitratireducens</name>
    <dbReference type="NCBI Taxonomy" id="1392998"/>
    <lineage>
        <taxon>Archaea</taxon>
        <taxon>Methanobacteriati</taxon>
        <taxon>Methanobacteriota</taxon>
        <taxon>Stenosarchaea group</taxon>
        <taxon>Methanomicrobia</taxon>
        <taxon>Methanosarcinales</taxon>
        <taxon>ANME-2 cluster</taxon>
        <taxon>Candidatus Methanoperedentaceae</taxon>
        <taxon>Candidatus Methanoperedens</taxon>
    </lineage>
</organism>
<evidence type="ECO:0000313" key="1">
    <source>
        <dbReference type="EMBL" id="SNQ60371.1"/>
    </source>
</evidence>
<dbReference type="RefSeq" id="WP_096204705.1">
    <property type="nucleotide sequence ID" value="NZ_FZMP01000090.1"/>
</dbReference>
<dbReference type="AlphaFoldDB" id="A0A284VM65"/>
<sequence>MTEQDDETDEVIRGRASVLMYADKHGMKDKDIRKHLLALHPDNDPFYIPQRWQEKHAVWFAEVFKQRAEETGDDEVNPRGEHYYAYAKNLMDWDGEPYLNENKWTKRTTDASKFARYMGLIDYDAIVDAKNPPPQIHRRYGRLKYNIDTDTDDKEIELPNIKYADGIYCKIDIDRWVRSEADKYKEIITADMGVFPDDLQPYHTELFIEKTDHDRILDPICAKYLTNYQAFKGEGSLKAVTLLMERIEHVNKPVLIFYISDFDGKGEHMPTAFARKIEFLVRSKGVDKDIKLKPIALLPWQVKEYKLPRRPIKDGDKSKKKFEKKHGKGAVELDALEGICPGEFKKIVENALKPYFDENIVSAAYEKIDEVNSEIYNRAITALTDKSLFEEIKYLNSLIDKHEDIEAPYQNSIDELYDELDRKREELKAPYLAKIQAIEDEMEAECKKLEAPYNTRINEIEEKKADAIESTEAEIDEKYQDILNALPDIDLSDIDEEFVKPESDVSPIEGDEWLYDSSLSYFDQLKRYKNVATIENGDAC</sequence>
<protein>
    <submittedName>
        <fullName evidence="1">Uncharacterized protein</fullName>
    </submittedName>
</protein>